<proteinExistence type="inferred from homology"/>
<evidence type="ECO:0000313" key="9">
    <source>
        <dbReference type="Proteomes" id="UP001054902"/>
    </source>
</evidence>
<evidence type="ECO:0000256" key="1">
    <source>
        <dbReference type="ARBA" id="ARBA00004273"/>
    </source>
</evidence>
<evidence type="ECO:0000256" key="5">
    <source>
        <dbReference type="ARBA" id="ARBA00023136"/>
    </source>
</evidence>
<accession>A0AAD3D1G3</accession>
<dbReference type="GO" id="GO:0007005">
    <property type="term" value="P:mitochondrion organization"/>
    <property type="evidence" value="ECO:0007669"/>
    <property type="project" value="TreeGrafter"/>
</dbReference>
<dbReference type="Gene3D" id="3.30.479.30">
    <property type="entry name" value="Band 7 domain"/>
    <property type="match status" value="1"/>
</dbReference>
<evidence type="ECO:0000256" key="4">
    <source>
        <dbReference type="ARBA" id="ARBA00023128"/>
    </source>
</evidence>
<keyword evidence="6" id="KW-1133">Transmembrane helix</keyword>
<reference evidence="8 9" key="1">
    <citation type="journal article" date="2021" name="Sci. Rep.">
        <title>The genome of the diatom Chaetoceros tenuissimus carries an ancient integrated fragment of an extant virus.</title>
        <authorList>
            <person name="Hongo Y."/>
            <person name="Kimura K."/>
            <person name="Takaki Y."/>
            <person name="Yoshida Y."/>
            <person name="Baba S."/>
            <person name="Kobayashi G."/>
            <person name="Nagasaki K."/>
            <person name="Hano T."/>
            <person name="Tomaru Y."/>
        </authorList>
    </citation>
    <scope>NUCLEOTIDE SEQUENCE [LARGE SCALE GENOMIC DNA]</scope>
    <source>
        <strain evidence="8 9">NIES-3715</strain>
    </source>
</reference>
<keyword evidence="4" id="KW-0496">Mitochondrion</keyword>
<evidence type="ECO:0000259" key="7">
    <source>
        <dbReference type="SMART" id="SM00244"/>
    </source>
</evidence>
<keyword evidence="9" id="KW-1185">Reference proteome</keyword>
<protein>
    <recommendedName>
        <fullName evidence="6">Prohibitin</fullName>
    </recommendedName>
</protein>
<evidence type="ECO:0000256" key="2">
    <source>
        <dbReference type="ARBA" id="ARBA00009658"/>
    </source>
</evidence>
<keyword evidence="3 6" id="KW-0999">Mitochondrion inner membrane</keyword>
<keyword evidence="6" id="KW-0812">Transmembrane</keyword>
<dbReference type="SUPFAM" id="SSF117892">
    <property type="entry name" value="Band 7/SPFH domain"/>
    <property type="match status" value="1"/>
</dbReference>
<dbReference type="Proteomes" id="UP001054902">
    <property type="component" value="Unassembled WGS sequence"/>
</dbReference>
<dbReference type="EMBL" id="BLLK01000047">
    <property type="protein sequence ID" value="GFH54374.1"/>
    <property type="molecule type" value="Genomic_DNA"/>
</dbReference>
<name>A0AAD3D1G3_9STRA</name>
<feature type="transmembrane region" description="Helical" evidence="6">
    <location>
        <begin position="28"/>
        <end position="48"/>
    </location>
</feature>
<evidence type="ECO:0000256" key="6">
    <source>
        <dbReference type="RuleBase" id="RU366048"/>
    </source>
</evidence>
<dbReference type="PANTHER" id="PTHR23222">
    <property type="entry name" value="PROHIBITIN"/>
    <property type="match status" value="1"/>
</dbReference>
<dbReference type="CDD" id="cd03401">
    <property type="entry name" value="SPFH_prohibitin"/>
    <property type="match status" value="1"/>
</dbReference>
<dbReference type="InterPro" id="IPR036013">
    <property type="entry name" value="Band_7/SPFH_dom_sf"/>
</dbReference>
<dbReference type="InterPro" id="IPR000163">
    <property type="entry name" value="Prohibitin"/>
</dbReference>
<sequence>MPSESDPLVAHMTGDFPSRQNVSSSKPFKIVAFFIVIVILTNVGFALMPVTVIGPGTIGVVVTLGKVRAIESGVHFVPPFVSEVIKMSAKTQKLEETNSIPTKEGLAVSLDTVVLFHLDASKAADIYRNVGEDYKNLILEPEAASAIRGITAECDAKALYSNGRDLIQNNVKNELKQKLEERGIIIEDVLLKDITLPSELSKAIELKAKAEQDAVTMQFVLQKESQEAQRKKIEAQGIADFQDIVSSGISQELLQWKGVEATEKFANSPNTKIIIMGNGDRDLPVILSAADNQNEAGV</sequence>
<feature type="domain" description="Band 7" evidence="7">
    <location>
        <begin position="48"/>
        <end position="208"/>
    </location>
</feature>
<dbReference type="AlphaFoldDB" id="A0AAD3D1G3"/>
<dbReference type="GO" id="GO:0005743">
    <property type="term" value="C:mitochondrial inner membrane"/>
    <property type="evidence" value="ECO:0007669"/>
    <property type="project" value="UniProtKB-SubCell"/>
</dbReference>
<organism evidence="8 9">
    <name type="scientific">Chaetoceros tenuissimus</name>
    <dbReference type="NCBI Taxonomy" id="426638"/>
    <lineage>
        <taxon>Eukaryota</taxon>
        <taxon>Sar</taxon>
        <taxon>Stramenopiles</taxon>
        <taxon>Ochrophyta</taxon>
        <taxon>Bacillariophyta</taxon>
        <taxon>Coscinodiscophyceae</taxon>
        <taxon>Chaetocerotophycidae</taxon>
        <taxon>Chaetocerotales</taxon>
        <taxon>Chaetocerotaceae</taxon>
        <taxon>Chaetoceros</taxon>
    </lineage>
</organism>
<dbReference type="SMART" id="SM00244">
    <property type="entry name" value="PHB"/>
    <property type="match status" value="1"/>
</dbReference>
<gene>
    <name evidence="8" type="ORF">CTEN210_10850</name>
</gene>
<evidence type="ECO:0000256" key="3">
    <source>
        <dbReference type="ARBA" id="ARBA00022792"/>
    </source>
</evidence>
<comment type="similarity">
    <text evidence="2 6">Belongs to the prohibitin family.</text>
</comment>
<keyword evidence="5 6" id="KW-0472">Membrane</keyword>
<dbReference type="PANTHER" id="PTHR23222:SF1">
    <property type="entry name" value="PROHIBITIN-2"/>
    <property type="match status" value="1"/>
</dbReference>
<dbReference type="InterPro" id="IPR001107">
    <property type="entry name" value="Band_7"/>
</dbReference>
<comment type="subcellular location">
    <subcellularLocation>
        <location evidence="1 6">Mitochondrion inner membrane</location>
    </subcellularLocation>
</comment>
<evidence type="ECO:0000313" key="8">
    <source>
        <dbReference type="EMBL" id="GFH54374.1"/>
    </source>
</evidence>
<comment type="caution">
    <text evidence="8">The sequence shown here is derived from an EMBL/GenBank/DDBJ whole genome shotgun (WGS) entry which is preliminary data.</text>
</comment>
<dbReference type="Pfam" id="PF01145">
    <property type="entry name" value="Band_7"/>
    <property type="match status" value="1"/>
</dbReference>
<dbReference type="PRINTS" id="PR00679">
    <property type="entry name" value="PROHIBITIN"/>
</dbReference>